<organism evidence="2 3">
    <name type="scientific">Marchantia polymorpha</name>
    <name type="common">Common liverwort</name>
    <name type="synonym">Marchantia aquatica</name>
    <dbReference type="NCBI Taxonomy" id="3197"/>
    <lineage>
        <taxon>Eukaryota</taxon>
        <taxon>Viridiplantae</taxon>
        <taxon>Streptophyta</taxon>
        <taxon>Embryophyta</taxon>
        <taxon>Marchantiophyta</taxon>
        <taxon>Marchantiopsida</taxon>
        <taxon>Marchantiidae</taxon>
        <taxon>Marchantiales</taxon>
        <taxon>Marchantiaceae</taxon>
        <taxon>Marchantia</taxon>
    </lineage>
</organism>
<feature type="compositionally biased region" description="Low complexity" evidence="1">
    <location>
        <begin position="107"/>
        <end position="116"/>
    </location>
</feature>
<sequence length="123" mass="13459">MIQIDQTGLSIFLYSGTRMLNFVSTMRALSPGMAGTIRVHGVRMAAQSECVFFASKAEFDDDLCLVWTSRGHPSIHHEDPSRPIASPPAEARPVATVSPDGRLVGVSRSWPSRSSPTRIQFES</sequence>
<name>A0A2R6XM59_MARPO</name>
<dbReference type="Gramene" id="Mp7g15580.1">
    <property type="protein sequence ID" value="Mp7g15580.1.cds1"/>
    <property type="gene ID" value="Mp7g15580"/>
</dbReference>
<reference evidence="3" key="1">
    <citation type="journal article" date="2017" name="Cell">
        <title>Insights into land plant evolution garnered from the Marchantia polymorpha genome.</title>
        <authorList>
            <person name="Bowman J.L."/>
            <person name="Kohchi T."/>
            <person name="Yamato K.T."/>
            <person name="Jenkins J."/>
            <person name="Shu S."/>
            <person name="Ishizaki K."/>
            <person name="Yamaoka S."/>
            <person name="Nishihama R."/>
            <person name="Nakamura Y."/>
            <person name="Berger F."/>
            <person name="Adam C."/>
            <person name="Aki S.S."/>
            <person name="Althoff F."/>
            <person name="Araki T."/>
            <person name="Arteaga-Vazquez M.A."/>
            <person name="Balasubrmanian S."/>
            <person name="Barry K."/>
            <person name="Bauer D."/>
            <person name="Boehm C.R."/>
            <person name="Briginshaw L."/>
            <person name="Caballero-Perez J."/>
            <person name="Catarino B."/>
            <person name="Chen F."/>
            <person name="Chiyoda S."/>
            <person name="Chovatia M."/>
            <person name="Davies K.M."/>
            <person name="Delmans M."/>
            <person name="Demura T."/>
            <person name="Dierschke T."/>
            <person name="Dolan L."/>
            <person name="Dorantes-Acosta A.E."/>
            <person name="Eklund D.M."/>
            <person name="Florent S.N."/>
            <person name="Flores-Sandoval E."/>
            <person name="Fujiyama A."/>
            <person name="Fukuzawa H."/>
            <person name="Galik B."/>
            <person name="Grimanelli D."/>
            <person name="Grimwood J."/>
            <person name="Grossniklaus U."/>
            <person name="Hamada T."/>
            <person name="Haseloff J."/>
            <person name="Hetherington A.J."/>
            <person name="Higo A."/>
            <person name="Hirakawa Y."/>
            <person name="Hundley H.N."/>
            <person name="Ikeda Y."/>
            <person name="Inoue K."/>
            <person name="Inoue S.I."/>
            <person name="Ishida S."/>
            <person name="Jia Q."/>
            <person name="Kakita M."/>
            <person name="Kanazawa T."/>
            <person name="Kawai Y."/>
            <person name="Kawashima T."/>
            <person name="Kennedy M."/>
            <person name="Kinose K."/>
            <person name="Kinoshita T."/>
            <person name="Kohara Y."/>
            <person name="Koide E."/>
            <person name="Komatsu K."/>
            <person name="Kopischke S."/>
            <person name="Kubo M."/>
            <person name="Kyozuka J."/>
            <person name="Lagercrantz U."/>
            <person name="Lin S.S."/>
            <person name="Lindquist E."/>
            <person name="Lipzen A.M."/>
            <person name="Lu C.W."/>
            <person name="De Luna E."/>
            <person name="Martienssen R.A."/>
            <person name="Minamino N."/>
            <person name="Mizutani M."/>
            <person name="Mizutani M."/>
            <person name="Mochizuki N."/>
            <person name="Monte I."/>
            <person name="Mosher R."/>
            <person name="Nagasaki H."/>
            <person name="Nakagami H."/>
            <person name="Naramoto S."/>
            <person name="Nishitani K."/>
            <person name="Ohtani M."/>
            <person name="Okamoto T."/>
            <person name="Okumura M."/>
            <person name="Phillips J."/>
            <person name="Pollak B."/>
            <person name="Reinders A."/>
            <person name="Rovekamp M."/>
            <person name="Sano R."/>
            <person name="Sawa S."/>
            <person name="Schmid M.W."/>
            <person name="Shirakawa M."/>
            <person name="Solano R."/>
            <person name="Spunde A."/>
            <person name="Suetsugu N."/>
            <person name="Sugano S."/>
            <person name="Sugiyama A."/>
            <person name="Sun R."/>
            <person name="Suzuki Y."/>
            <person name="Takenaka M."/>
            <person name="Takezawa D."/>
            <person name="Tomogane H."/>
            <person name="Tsuzuki M."/>
            <person name="Ueda T."/>
            <person name="Umeda M."/>
            <person name="Ward J.M."/>
            <person name="Watanabe Y."/>
            <person name="Yazaki K."/>
            <person name="Yokoyama R."/>
            <person name="Yoshitake Y."/>
            <person name="Yotsui I."/>
            <person name="Zachgo S."/>
            <person name="Schmutz J."/>
        </authorList>
    </citation>
    <scope>NUCLEOTIDE SEQUENCE [LARGE SCALE GENOMIC DNA]</scope>
    <source>
        <strain evidence="3">Tak-1</strain>
    </source>
</reference>
<protein>
    <submittedName>
        <fullName evidence="2">Uncharacterized protein</fullName>
    </submittedName>
</protein>
<feature type="region of interest" description="Disordered" evidence="1">
    <location>
        <begin position="73"/>
        <end position="123"/>
    </location>
</feature>
<proteinExistence type="predicted"/>
<accession>A0A2R6XM59</accession>
<keyword evidence="3" id="KW-1185">Reference proteome</keyword>
<dbReference type="EMBL" id="KZ772681">
    <property type="protein sequence ID" value="PTQ47197.1"/>
    <property type="molecule type" value="Genomic_DNA"/>
</dbReference>
<dbReference type="AlphaFoldDB" id="A0A2R6XM59"/>
<evidence type="ECO:0000256" key="1">
    <source>
        <dbReference type="SAM" id="MobiDB-lite"/>
    </source>
</evidence>
<gene>
    <name evidence="2" type="ORF">MARPO_0009s0243</name>
</gene>
<evidence type="ECO:0000313" key="3">
    <source>
        <dbReference type="Proteomes" id="UP000244005"/>
    </source>
</evidence>
<evidence type="ECO:0000313" key="2">
    <source>
        <dbReference type="EMBL" id="PTQ47197.1"/>
    </source>
</evidence>
<dbReference type="Proteomes" id="UP000244005">
    <property type="component" value="Unassembled WGS sequence"/>
</dbReference>